<dbReference type="Gene3D" id="1.25.40.10">
    <property type="entry name" value="Tetratricopeptide repeat domain"/>
    <property type="match status" value="1"/>
</dbReference>
<evidence type="ECO:0000313" key="2">
    <source>
        <dbReference type="Proteomes" id="UP001057860"/>
    </source>
</evidence>
<dbReference type="InterPro" id="IPR011990">
    <property type="entry name" value="TPR-like_helical_dom_sf"/>
</dbReference>
<dbReference type="SMART" id="SM00028">
    <property type="entry name" value="TPR"/>
    <property type="match status" value="2"/>
</dbReference>
<dbReference type="Proteomes" id="UP001057860">
    <property type="component" value="Chromosome"/>
</dbReference>
<reference evidence="1" key="1">
    <citation type="submission" date="2022-08" db="EMBL/GenBank/DDBJ databases">
        <authorList>
            <person name="Bogun A."/>
            <person name="Kislichkina A."/>
            <person name="Solomentsev V."/>
            <person name="Skryabin Y."/>
            <person name="Sizova A."/>
            <person name="Platonov M."/>
            <person name="Dentovskaya S."/>
        </authorList>
    </citation>
    <scope>NUCLEOTIDE SEQUENCE</scope>
    <source>
        <strain evidence="1">SCPM-O-B-7604</strain>
    </source>
</reference>
<gene>
    <name evidence="1" type="ORF">N0H69_01580</name>
</gene>
<name>A0ABY5UQ31_9GAMM</name>
<organism evidence="1 2">
    <name type="scientific">Yersinia alsatica</name>
    <dbReference type="NCBI Taxonomy" id="2890317"/>
    <lineage>
        <taxon>Bacteria</taxon>
        <taxon>Pseudomonadati</taxon>
        <taxon>Pseudomonadota</taxon>
        <taxon>Gammaproteobacteria</taxon>
        <taxon>Enterobacterales</taxon>
        <taxon>Yersiniaceae</taxon>
        <taxon>Yersinia</taxon>
    </lineage>
</organism>
<keyword evidence="2" id="KW-1185">Reference proteome</keyword>
<dbReference type="RefSeq" id="WP_080990567.1">
    <property type="nucleotide sequence ID" value="NZ_CABHWO010000076.1"/>
</dbReference>
<protein>
    <submittedName>
        <fullName evidence="1">Tetratricopeptide repeat protein</fullName>
    </submittedName>
</protein>
<accession>A0ABY5UQ31</accession>
<dbReference type="SUPFAM" id="SSF48452">
    <property type="entry name" value="TPR-like"/>
    <property type="match status" value="1"/>
</dbReference>
<proteinExistence type="predicted"/>
<dbReference type="InterPro" id="IPR019734">
    <property type="entry name" value="TPR_rpt"/>
</dbReference>
<evidence type="ECO:0000313" key="1">
    <source>
        <dbReference type="EMBL" id="UWM45577.1"/>
    </source>
</evidence>
<sequence length="163" mass="18383">MSHYSFNDMQAAFAKIDNELKGQRGIRPQRVSDHQQVTALEIQTRYAQGYQAWLADDYAAAMADFSWLTSCCPLEPRFHLALAAVMQMQQEFRLALEAYACALLLDAKDPEPLYQMAICLLALDKGADAREALQTAIEMSYFNTEYATTAKKANQLLDSICNR</sequence>
<dbReference type="EMBL" id="CP104006">
    <property type="protein sequence ID" value="UWM45577.1"/>
    <property type="molecule type" value="Genomic_DNA"/>
</dbReference>
<dbReference type="GeneID" id="75138649"/>